<dbReference type="Pfam" id="PF22518">
    <property type="entry name" value="DUF6997"/>
    <property type="match status" value="1"/>
</dbReference>
<dbReference type="STRING" id="1227493.C483_08352"/>
<organism evidence="2 3">
    <name type="scientific">Natrialba hulunbeirensis JCM 10989</name>
    <dbReference type="NCBI Taxonomy" id="1227493"/>
    <lineage>
        <taxon>Archaea</taxon>
        <taxon>Methanobacteriati</taxon>
        <taxon>Methanobacteriota</taxon>
        <taxon>Stenosarchaea group</taxon>
        <taxon>Halobacteria</taxon>
        <taxon>Halobacteriales</taxon>
        <taxon>Natrialbaceae</taxon>
        <taxon>Natrialba</taxon>
    </lineage>
</organism>
<evidence type="ECO:0000313" key="3">
    <source>
        <dbReference type="Proteomes" id="UP000011519"/>
    </source>
</evidence>
<accession>M0A101</accession>
<gene>
    <name evidence="2" type="ORF">C483_08352</name>
</gene>
<reference evidence="2 3" key="1">
    <citation type="journal article" date="2014" name="PLoS Genet.">
        <title>Phylogenetically driven sequencing of extremely halophilic archaea reveals strategies for static and dynamic osmo-response.</title>
        <authorList>
            <person name="Becker E.A."/>
            <person name="Seitzer P.M."/>
            <person name="Tritt A."/>
            <person name="Larsen D."/>
            <person name="Krusor M."/>
            <person name="Yao A.I."/>
            <person name="Wu D."/>
            <person name="Madern D."/>
            <person name="Eisen J.A."/>
            <person name="Darling A.E."/>
            <person name="Facciotti M.T."/>
        </authorList>
    </citation>
    <scope>NUCLEOTIDE SEQUENCE [LARGE SCALE GENOMIC DNA]</scope>
    <source>
        <strain evidence="2 3">JCM 10989</strain>
    </source>
</reference>
<dbReference type="AlphaFoldDB" id="M0A101"/>
<dbReference type="EMBL" id="AOIM01000021">
    <property type="protein sequence ID" value="ELY92309.1"/>
    <property type="molecule type" value="Genomic_DNA"/>
</dbReference>
<dbReference type="OrthoDB" id="169816at2157"/>
<keyword evidence="3" id="KW-1185">Reference proteome</keyword>
<evidence type="ECO:0000259" key="1">
    <source>
        <dbReference type="Pfam" id="PF22518"/>
    </source>
</evidence>
<sequence>MPAVFEPALDELAASEQRVLGPRSFRDYVTTHDLDATRTARYISVDSLANLAPGLREAGVMVLRTGSAPNGTGTAFLLVDGPNGVTDFFLQDADLFDDLEPGPVPSTVEQAQLLNFSVLPSLSETSLVNLGLASGALSHALDLDTTGALAPPATGRSTFTFDCRPHSDIDATVTHRSGQVETDTLFVERRDGEPTLFVVEAKTGPRATLATHKLVYPILAVADSVPSDIEIVPVYLRCRQTDDTITFDVAECSFPDPRMRVPGVDELEVVRSSVVELDVPGA</sequence>
<dbReference type="InterPro" id="IPR054266">
    <property type="entry name" value="DUF6997"/>
</dbReference>
<dbReference type="PATRIC" id="fig|1227493.4.peg.1656"/>
<feature type="domain" description="DUF6997" evidence="1">
    <location>
        <begin position="113"/>
        <end position="258"/>
    </location>
</feature>
<evidence type="ECO:0000313" key="2">
    <source>
        <dbReference type="EMBL" id="ELY92309.1"/>
    </source>
</evidence>
<comment type="caution">
    <text evidence="2">The sequence shown here is derived from an EMBL/GenBank/DDBJ whole genome shotgun (WGS) entry which is preliminary data.</text>
</comment>
<dbReference type="RefSeq" id="WP_006652882.1">
    <property type="nucleotide sequence ID" value="NZ_AOIM01000021.1"/>
</dbReference>
<name>M0A101_9EURY</name>
<dbReference type="Proteomes" id="UP000011519">
    <property type="component" value="Unassembled WGS sequence"/>
</dbReference>
<protein>
    <recommendedName>
        <fullName evidence="1">DUF6997 domain-containing protein</fullName>
    </recommendedName>
</protein>
<proteinExistence type="predicted"/>